<feature type="transmembrane region" description="Helical" evidence="8">
    <location>
        <begin position="244"/>
        <end position="261"/>
    </location>
</feature>
<keyword evidence="3 7" id="KW-0812">Transmembrane</keyword>
<dbReference type="RefSeq" id="WP_142452864.1">
    <property type="nucleotide sequence ID" value="NZ_FXTP01000001.1"/>
</dbReference>
<feature type="transmembrane region" description="Helical" evidence="8">
    <location>
        <begin position="72"/>
        <end position="91"/>
    </location>
</feature>
<evidence type="ECO:0000256" key="8">
    <source>
        <dbReference type="SAM" id="Phobius"/>
    </source>
</evidence>
<dbReference type="NCBIfam" id="NF009310">
    <property type="entry name" value="PRK12668.1"/>
    <property type="match status" value="1"/>
</dbReference>
<feature type="domain" description="NADH:quinone oxidoreductase/Mrp antiporter transmembrane" evidence="9">
    <location>
        <begin position="113"/>
        <end position="383"/>
    </location>
</feature>
<evidence type="ECO:0000259" key="9">
    <source>
        <dbReference type="Pfam" id="PF00361"/>
    </source>
</evidence>
<feature type="transmembrane region" description="Helical" evidence="8">
    <location>
        <begin position="268"/>
        <end position="287"/>
    </location>
</feature>
<gene>
    <name evidence="10" type="ORF">SAMN06265219_101354</name>
</gene>
<dbReference type="PANTHER" id="PTHR42682">
    <property type="entry name" value="HYDROGENASE-4 COMPONENT F"/>
    <property type="match status" value="1"/>
</dbReference>
<feature type="transmembrane region" description="Helical" evidence="8">
    <location>
        <begin position="219"/>
        <end position="238"/>
    </location>
</feature>
<dbReference type="InterPro" id="IPR052175">
    <property type="entry name" value="ComplexI-like_HydComp"/>
</dbReference>
<evidence type="ECO:0000256" key="4">
    <source>
        <dbReference type="ARBA" id="ARBA00022989"/>
    </source>
</evidence>
<keyword evidence="11" id="KW-1185">Reference proteome</keyword>
<evidence type="ECO:0000256" key="6">
    <source>
        <dbReference type="ARBA" id="ARBA00023136"/>
    </source>
</evidence>
<reference evidence="10 11" key="1">
    <citation type="submission" date="2017-05" db="EMBL/GenBank/DDBJ databases">
        <authorList>
            <person name="Varghese N."/>
            <person name="Submissions S."/>
        </authorList>
    </citation>
    <scope>NUCLEOTIDE SEQUENCE [LARGE SCALE GENOMIC DNA]</scope>
    <source>
        <strain evidence="10 11">DSM 21985</strain>
    </source>
</reference>
<feature type="transmembrane region" description="Helical" evidence="8">
    <location>
        <begin position="299"/>
        <end position="317"/>
    </location>
</feature>
<keyword evidence="4 8" id="KW-1133">Transmembrane helix</keyword>
<dbReference type="Pfam" id="PF00361">
    <property type="entry name" value="Proton_antipo_M"/>
    <property type="match status" value="1"/>
</dbReference>
<feature type="transmembrane region" description="Helical" evidence="8">
    <location>
        <begin position="551"/>
        <end position="574"/>
    </location>
</feature>
<dbReference type="Proteomes" id="UP000317557">
    <property type="component" value="Unassembled WGS sequence"/>
</dbReference>
<evidence type="ECO:0000256" key="2">
    <source>
        <dbReference type="ARBA" id="ARBA00022475"/>
    </source>
</evidence>
<dbReference type="PRINTS" id="PR01434">
    <property type="entry name" value="NADHDHGNASE5"/>
</dbReference>
<dbReference type="InterPro" id="IPR001750">
    <property type="entry name" value="ND/Mrp_TM"/>
</dbReference>
<proteinExistence type="predicted"/>
<feature type="transmembrane region" description="Helical" evidence="8">
    <location>
        <begin position="337"/>
        <end position="355"/>
    </location>
</feature>
<evidence type="ECO:0000256" key="3">
    <source>
        <dbReference type="ARBA" id="ARBA00022692"/>
    </source>
</evidence>
<accession>A0A521ASY3</accession>
<dbReference type="AlphaFoldDB" id="A0A521ASY3"/>
<feature type="transmembrane region" description="Helical" evidence="8">
    <location>
        <begin position="419"/>
        <end position="441"/>
    </location>
</feature>
<keyword evidence="6 8" id="KW-0472">Membrane</keyword>
<evidence type="ECO:0000313" key="11">
    <source>
        <dbReference type="Proteomes" id="UP000317557"/>
    </source>
</evidence>
<dbReference type="EMBL" id="FXTP01000001">
    <property type="protein sequence ID" value="SMO37917.1"/>
    <property type="molecule type" value="Genomic_DNA"/>
</dbReference>
<dbReference type="GO" id="GO:0005886">
    <property type="term" value="C:plasma membrane"/>
    <property type="evidence" value="ECO:0007669"/>
    <property type="project" value="UniProtKB-SubCell"/>
</dbReference>
<feature type="transmembrane region" description="Helical" evidence="8">
    <location>
        <begin position="453"/>
        <end position="473"/>
    </location>
</feature>
<dbReference type="OrthoDB" id="9807568at2"/>
<feature type="transmembrane region" description="Helical" evidence="8">
    <location>
        <begin position="31"/>
        <end position="52"/>
    </location>
</feature>
<sequence>MIVELLTVPAIILILGALLLPLIPERIRSSAFLLFPLAALGVLWSLPEGSLLQLPFASYELHLLQVDRLSRIFGTIFVMITFIGGVYAFHIKDVGQQSAAMAYAAGALGVTFAGDFFTLFFFWEIMAATSTYLIWARKTEASDKAGMRYILVHAFGGGLLLTGILLHLSSGGSFLIENIEETYTMASIFMLTGVALNSAIPPLHAWLADAYPKATITGAVFMSAFTTKSAVYVLIRLFPGWDILVYWGVAMALYGVVYAVLVNDIREILAYHIVSQVGYMVAGVGIGTEMAINGTTAHAFSHILYKSLLFMGAGAVIHATGKSKLTELGGFAKKMPVIVGLYMIGAFSISGFPFFNGFISKSMVVSAAGYAHFETVMLLLILASIGTFLHTGLKLPYFTWFGEKKSEFDVGKVPINMKIAMGFGAFFCTLFGVYPALLYNYLPYAVDYHPYTIYHFVEMMQILVFTFIGFWLLRKKLEGTPTIAIDTDWFYRKPAAAVRYLLVEVPNNLFGVAEKVALSAADKLSGLSKNPMQYLLPSFVHEGRTVKSDGFSAPMGAALAFILFGFLVASLVVLL</sequence>
<evidence type="ECO:0000256" key="7">
    <source>
        <dbReference type="RuleBase" id="RU000320"/>
    </source>
</evidence>
<evidence type="ECO:0000256" key="1">
    <source>
        <dbReference type="ARBA" id="ARBA00004651"/>
    </source>
</evidence>
<dbReference type="PANTHER" id="PTHR42682:SF4">
    <property type="entry name" value="NADH-UBIQUINONE_PLASTOQUINONE"/>
    <property type="match status" value="1"/>
</dbReference>
<comment type="subcellular location">
    <subcellularLocation>
        <location evidence="1">Cell membrane</location>
        <topology evidence="1">Multi-pass membrane protein</topology>
    </subcellularLocation>
    <subcellularLocation>
        <location evidence="7">Membrane</location>
        <topology evidence="7">Multi-pass membrane protein</topology>
    </subcellularLocation>
</comment>
<name>A0A521ASY3_9BACT</name>
<evidence type="ECO:0000256" key="5">
    <source>
        <dbReference type="ARBA" id="ARBA00023002"/>
    </source>
</evidence>
<feature type="transmembrane region" description="Helical" evidence="8">
    <location>
        <begin position="6"/>
        <end position="24"/>
    </location>
</feature>
<feature type="transmembrane region" description="Helical" evidence="8">
    <location>
        <begin position="98"/>
        <end position="114"/>
    </location>
</feature>
<keyword evidence="5" id="KW-0560">Oxidoreductase</keyword>
<organism evidence="10 11">
    <name type="scientific">Gracilimonas mengyeensis</name>
    <dbReference type="NCBI Taxonomy" id="1302730"/>
    <lineage>
        <taxon>Bacteria</taxon>
        <taxon>Pseudomonadati</taxon>
        <taxon>Balneolota</taxon>
        <taxon>Balneolia</taxon>
        <taxon>Balneolales</taxon>
        <taxon>Balneolaceae</taxon>
        <taxon>Gracilimonas</taxon>
    </lineage>
</organism>
<protein>
    <submittedName>
        <fullName evidence="10">Multisubunit sodium/proton antiporter, MrpD subunit</fullName>
    </submittedName>
</protein>
<keyword evidence="2" id="KW-1003">Cell membrane</keyword>
<dbReference type="GO" id="GO:0016491">
    <property type="term" value="F:oxidoreductase activity"/>
    <property type="evidence" value="ECO:0007669"/>
    <property type="project" value="UniProtKB-KW"/>
</dbReference>
<feature type="transmembrane region" description="Helical" evidence="8">
    <location>
        <begin position="188"/>
        <end position="207"/>
    </location>
</feature>
<feature type="transmembrane region" description="Helical" evidence="8">
    <location>
        <begin position="149"/>
        <end position="168"/>
    </location>
</feature>
<evidence type="ECO:0000313" key="10">
    <source>
        <dbReference type="EMBL" id="SMO37917.1"/>
    </source>
</evidence>
<feature type="transmembrane region" description="Helical" evidence="8">
    <location>
        <begin position="375"/>
        <end position="398"/>
    </location>
</feature>